<evidence type="ECO:0000313" key="2">
    <source>
        <dbReference type="Proteomes" id="UP000030023"/>
    </source>
</evidence>
<name>A0ABR4XP85_9LACO</name>
<dbReference type="EMBL" id="AXCV01000464">
    <property type="protein sequence ID" value="KGO25219.1"/>
    <property type="molecule type" value="Genomic_DNA"/>
</dbReference>
<sequence length="154" mass="17466">MNKVYFACSWFNDEQTNYMKKGMDLIQSNKTVDWKHSYYPLDHQYKGLLVTDKPELLTDTEWQLGTFNGDVNGIITSDIVVAMYLPEYPDEGITWETGFAYAAKKPVVLVVPAGENKPVNLMPAMGATKVITIDELANFDFDGIVYQPYQGTVY</sequence>
<comment type="caution">
    <text evidence="1">The sequence shown here is derived from an EMBL/GenBank/DDBJ whole genome shotgun (WGS) entry which is preliminary data.</text>
</comment>
<keyword evidence="2" id="KW-1185">Reference proteome</keyword>
<reference evidence="1 2" key="1">
    <citation type="journal article" date="2014" name="Antonie Van Leeuwenhoek">
        <title>Oenococcus alcoholitolerans sp. nov., a lactic acid bacteria isolated from cachaca and ethanol fermentation processes.</title>
        <authorList>
            <person name="Badotti F."/>
            <person name="Moreira A.P."/>
            <person name="Tonon L.A."/>
            <person name="de Lucena B.T."/>
            <person name="Gomes Fde C."/>
            <person name="Kruger R."/>
            <person name="Thompson C.C."/>
            <person name="de Morais M.A.Jr."/>
            <person name="Rosa C.A."/>
            <person name="Thompson F.L."/>
        </authorList>
    </citation>
    <scope>NUCLEOTIDE SEQUENCE [LARGE SCALE GENOMIC DNA]</scope>
    <source>
        <strain evidence="1 2">UFRJ-M7.2.18</strain>
    </source>
</reference>
<proteinExistence type="predicted"/>
<dbReference type="Gene3D" id="3.40.50.450">
    <property type="match status" value="1"/>
</dbReference>
<dbReference type="Proteomes" id="UP000030023">
    <property type="component" value="Unassembled WGS sequence"/>
</dbReference>
<organism evidence="1 2">
    <name type="scientific">Oenococcus alcoholitolerans</name>
    <dbReference type="NCBI Taxonomy" id="931074"/>
    <lineage>
        <taxon>Bacteria</taxon>
        <taxon>Bacillati</taxon>
        <taxon>Bacillota</taxon>
        <taxon>Bacilli</taxon>
        <taxon>Lactobacillales</taxon>
        <taxon>Lactobacillaceae</taxon>
        <taxon>Oenococcus</taxon>
    </lineage>
</organism>
<gene>
    <name evidence="1" type="ORF">Q757_08355</name>
</gene>
<accession>A0ABR4XP85</accession>
<dbReference type="Pfam" id="PF05014">
    <property type="entry name" value="Nuc_deoxyrib_tr"/>
    <property type="match status" value="1"/>
</dbReference>
<protein>
    <submittedName>
        <fullName evidence="1">Nucleoside deoxyribosyltransferase</fullName>
    </submittedName>
</protein>
<evidence type="ECO:0000313" key="1">
    <source>
        <dbReference type="EMBL" id="KGO25219.1"/>
    </source>
</evidence>
<dbReference type="SUPFAM" id="SSF52309">
    <property type="entry name" value="N-(deoxy)ribosyltransferase-like"/>
    <property type="match status" value="1"/>
</dbReference>
<dbReference type="InterPro" id="IPR007710">
    <property type="entry name" value="Nucleoside_deoxyribTrfase"/>
</dbReference>